<feature type="domain" description="Tr-type G" evidence="9">
    <location>
        <begin position="13"/>
        <end position="184"/>
    </location>
</feature>
<dbReference type="InterPro" id="IPR027417">
    <property type="entry name" value="P-loop_NTPase"/>
</dbReference>
<evidence type="ECO:0000259" key="9">
    <source>
        <dbReference type="PROSITE" id="PS51722"/>
    </source>
</evidence>
<dbReference type="SUPFAM" id="SSF50447">
    <property type="entry name" value="Translation proteins"/>
    <property type="match status" value="2"/>
</dbReference>
<dbReference type="InterPro" id="IPR009000">
    <property type="entry name" value="Transl_B-barrel_sf"/>
</dbReference>
<dbReference type="InterPro" id="IPR023115">
    <property type="entry name" value="TIF_IF2_dom3"/>
</dbReference>
<dbReference type="FunFam" id="3.40.50.10050:FF:000001">
    <property type="entry name" value="Translation initiation factor IF-2"/>
    <property type="match status" value="1"/>
</dbReference>
<dbReference type="InterPro" id="IPR015760">
    <property type="entry name" value="TIF_IF2"/>
</dbReference>
<evidence type="ECO:0000256" key="7">
    <source>
        <dbReference type="NCBIfam" id="TIGR00487"/>
    </source>
</evidence>
<dbReference type="InterPro" id="IPR000795">
    <property type="entry name" value="T_Tr_GTP-bd_dom"/>
</dbReference>
<dbReference type="PROSITE" id="PS01176">
    <property type="entry name" value="IF2"/>
    <property type="match status" value="1"/>
</dbReference>
<dbReference type="FunFam" id="2.40.30.10:FF:000008">
    <property type="entry name" value="Translation initiation factor IF-2"/>
    <property type="match status" value="1"/>
</dbReference>
<evidence type="ECO:0000256" key="3">
    <source>
        <dbReference type="ARBA" id="ARBA00022540"/>
    </source>
</evidence>
<dbReference type="PANTHER" id="PTHR43381:SF4">
    <property type="entry name" value="EUKARYOTIC TRANSLATION INITIATION FACTOR 5B"/>
    <property type="match status" value="1"/>
</dbReference>
<keyword evidence="5 8" id="KW-0648">Protein biosynthesis</keyword>
<dbReference type="Proteomes" id="UP000233417">
    <property type="component" value="Unassembled WGS sequence"/>
</dbReference>
<sequence>MTKKIVNQNTNVGRVPIVTILGHVDHGKTTILDFIRKSNVQSCEAGGITQKISVFTISLSSDETKKLTFIDTPGHEAFDLMRLRGGSIADIVILVVAGNDGVKPQTIESIEIIKNSTAKPIVAINKTDLPDVDLAKIKRDLVNNGLLIEGMGGNIPVIEVSGKTGKGIPELLDMISLVVDVEGLQDRGDLPKGIAAKAFVLESIKDKSRGNVSTLVLTSGDLCKGSWLGFKTDGKVRIEKVKGIISEEGENVCDLFCGCGGRVIGVSELIPIGSEVYILEKSDEKLLSSMFKEEISEQDTSLAEDDFFSDLFTEEKKDGGKHLNVILKSSSKGSLEAIEKSLSKLVREEYTVKIISSGVGDISLQDVEMAKLSKAILLGFEVGVERGVDDIARKNGVLVRNYSIIYKLIEEVDEALDMISSPDQAEEEIGNASVRMIITLTDGSKVLGSRVKDGILKRDCKCYIVRNDEILGESRIKSLRKNKNIVSEVKQGEECGVMLSSEVEVTEGDELYCYKIIR</sequence>
<evidence type="ECO:0000256" key="2">
    <source>
        <dbReference type="ARBA" id="ARBA00020675"/>
    </source>
</evidence>
<dbReference type="SUPFAM" id="SSF52156">
    <property type="entry name" value="Initiation factor IF2/eIF5b, domain 3"/>
    <property type="match status" value="1"/>
</dbReference>
<comment type="caution">
    <text evidence="10">The sequence shown here is derived from an EMBL/GenBank/DDBJ whole genome shotgun (WGS) entry which is preliminary data.</text>
</comment>
<dbReference type="Pfam" id="PF11987">
    <property type="entry name" value="IF-2"/>
    <property type="match status" value="1"/>
</dbReference>
<dbReference type="Pfam" id="PF00009">
    <property type="entry name" value="GTP_EFTU"/>
    <property type="match status" value="1"/>
</dbReference>
<evidence type="ECO:0000313" key="10">
    <source>
        <dbReference type="EMBL" id="PKN02535.1"/>
    </source>
</evidence>
<protein>
    <recommendedName>
        <fullName evidence="2 7">Translation initiation factor IF-2</fullName>
    </recommendedName>
</protein>
<dbReference type="InterPro" id="IPR036925">
    <property type="entry name" value="TIF_IF2_dom3_sf"/>
</dbReference>
<evidence type="ECO:0000256" key="4">
    <source>
        <dbReference type="ARBA" id="ARBA00022741"/>
    </source>
</evidence>
<dbReference type="NCBIfam" id="TIGR00231">
    <property type="entry name" value="small_GTP"/>
    <property type="match status" value="1"/>
</dbReference>
<evidence type="ECO:0000256" key="5">
    <source>
        <dbReference type="ARBA" id="ARBA00022917"/>
    </source>
</evidence>
<dbReference type="NCBIfam" id="TIGR00487">
    <property type="entry name" value="IF-2"/>
    <property type="match status" value="1"/>
</dbReference>
<dbReference type="EMBL" id="PHAO01000001">
    <property type="protein sequence ID" value="PKN02535.1"/>
    <property type="molecule type" value="Genomic_DNA"/>
</dbReference>
<dbReference type="PROSITE" id="PS51722">
    <property type="entry name" value="G_TR_2"/>
    <property type="match status" value="1"/>
</dbReference>
<dbReference type="CDD" id="cd01887">
    <property type="entry name" value="IF2_eIF5B"/>
    <property type="match status" value="1"/>
</dbReference>
<dbReference type="GO" id="GO:0003924">
    <property type="term" value="F:GTPase activity"/>
    <property type="evidence" value="ECO:0007669"/>
    <property type="project" value="InterPro"/>
</dbReference>
<keyword evidence="6" id="KW-0342">GTP-binding</keyword>
<gene>
    <name evidence="10" type="primary">infB</name>
    <name evidence="10" type="ORF">CVU76_00635</name>
</gene>
<evidence type="ECO:0000256" key="8">
    <source>
        <dbReference type="RuleBase" id="RU000644"/>
    </source>
</evidence>
<comment type="function">
    <text evidence="8">One of the essential components for the initiation of protein synthesis. Protects formylmethionyl-tRNA from spontaneous hydrolysis and promotes its binding to the 30S ribosomal subunits. Also involved in the hydrolysis of GTP during the formation of the 70S ribosomal complex.</text>
</comment>
<dbReference type="Gene3D" id="2.40.30.10">
    <property type="entry name" value="Translation factors"/>
    <property type="match status" value="2"/>
</dbReference>
<dbReference type="SUPFAM" id="SSF52540">
    <property type="entry name" value="P-loop containing nucleoside triphosphate hydrolases"/>
    <property type="match status" value="1"/>
</dbReference>
<dbReference type="Pfam" id="PF22042">
    <property type="entry name" value="EF-G_D2"/>
    <property type="match status" value="1"/>
</dbReference>
<dbReference type="InterPro" id="IPR005225">
    <property type="entry name" value="Small_GTP-bd"/>
</dbReference>
<evidence type="ECO:0000313" key="11">
    <source>
        <dbReference type="Proteomes" id="UP000233417"/>
    </source>
</evidence>
<dbReference type="PANTHER" id="PTHR43381">
    <property type="entry name" value="TRANSLATION INITIATION FACTOR IF-2-RELATED"/>
    <property type="match status" value="1"/>
</dbReference>
<dbReference type="InterPro" id="IPR000178">
    <property type="entry name" value="TF_IF2_bacterial-like"/>
</dbReference>
<name>A0A2N2F2U3_9BACT</name>
<dbReference type="PRINTS" id="PR00315">
    <property type="entry name" value="ELONGATNFCT"/>
</dbReference>
<reference evidence="10 11" key="1">
    <citation type="journal article" date="2017" name="ISME J.">
        <title>Potential for microbial H2 and metal transformations associated with novel bacteria and archaea in deep terrestrial subsurface sediments.</title>
        <authorList>
            <person name="Hernsdorf A.W."/>
            <person name="Amano Y."/>
            <person name="Miyakawa K."/>
            <person name="Ise K."/>
            <person name="Suzuki Y."/>
            <person name="Anantharaman K."/>
            <person name="Probst A."/>
            <person name="Burstein D."/>
            <person name="Thomas B.C."/>
            <person name="Banfield J.F."/>
        </authorList>
    </citation>
    <scope>NUCLEOTIDE SEQUENCE [LARGE SCALE GENOMIC DNA]</scope>
    <source>
        <strain evidence="10">HGW-Dojkabacteria-1</strain>
    </source>
</reference>
<dbReference type="FunFam" id="3.40.50.300:FF:000019">
    <property type="entry name" value="Translation initiation factor IF-2"/>
    <property type="match status" value="1"/>
</dbReference>
<evidence type="ECO:0000256" key="1">
    <source>
        <dbReference type="ARBA" id="ARBA00007733"/>
    </source>
</evidence>
<accession>A0A2N2F2U3</accession>
<comment type="similarity">
    <text evidence="1 8">Belongs to the TRAFAC class translation factor GTPase superfamily. Classic translation factor GTPase family. IF-2 subfamily.</text>
</comment>
<keyword evidence="3 8" id="KW-0396">Initiation factor</keyword>
<dbReference type="Gene3D" id="3.40.50.300">
    <property type="entry name" value="P-loop containing nucleotide triphosphate hydrolases"/>
    <property type="match status" value="1"/>
</dbReference>
<proteinExistence type="inferred from homology"/>
<keyword evidence="4" id="KW-0547">Nucleotide-binding</keyword>
<dbReference type="GO" id="GO:0005737">
    <property type="term" value="C:cytoplasm"/>
    <property type="evidence" value="ECO:0007669"/>
    <property type="project" value="UniProtKB-UniRule"/>
</dbReference>
<dbReference type="GO" id="GO:0003743">
    <property type="term" value="F:translation initiation factor activity"/>
    <property type="evidence" value="ECO:0007669"/>
    <property type="project" value="UniProtKB-UniRule"/>
</dbReference>
<dbReference type="InterPro" id="IPR053905">
    <property type="entry name" value="EF-G-like_DII"/>
</dbReference>
<organism evidence="10 11">
    <name type="scientific">Candidatus Dojkabacteria bacterium HGW-Dojkabacteria-1</name>
    <dbReference type="NCBI Taxonomy" id="2013761"/>
    <lineage>
        <taxon>Bacteria</taxon>
        <taxon>Candidatus Dojkabacteria</taxon>
    </lineage>
</organism>
<evidence type="ECO:0000256" key="6">
    <source>
        <dbReference type="ARBA" id="ARBA00023134"/>
    </source>
</evidence>
<dbReference type="AlphaFoldDB" id="A0A2N2F2U3"/>
<dbReference type="Gene3D" id="3.40.50.10050">
    <property type="entry name" value="Translation initiation factor IF- 2, domain 3"/>
    <property type="match status" value="1"/>
</dbReference>
<dbReference type="GO" id="GO:0005525">
    <property type="term" value="F:GTP binding"/>
    <property type="evidence" value="ECO:0007669"/>
    <property type="project" value="UniProtKB-KW"/>
</dbReference>